<sequence>MKKIVRILLVMILCIGLVGCQTKEKNSYTGTYTLKYFYVEGCSNCEYFSKNGLPLIEEEFGDHMEIIKYNMDDRESVDEVRNAYDEVVNNIIDFNQDDYGFGPFLVLDGYFAQLGVEDVDYFLENLISAINDGKLGEPMDNDTYYYFKDGKIKGE</sequence>
<accession>A0A1Y4QLZ3</accession>
<dbReference type="EMBL" id="NFLB01000002">
    <property type="protein sequence ID" value="OUQ06247.1"/>
    <property type="molecule type" value="Genomic_DNA"/>
</dbReference>
<evidence type="ECO:0000313" key="2">
    <source>
        <dbReference type="EMBL" id="OUQ06247.1"/>
    </source>
</evidence>
<dbReference type="EMBL" id="DYWV01000309">
    <property type="protein sequence ID" value="HJF41056.1"/>
    <property type="molecule type" value="Genomic_DNA"/>
</dbReference>
<dbReference type="AlphaFoldDB" id="A0A1Y4QLZ3"/>
<proteinExistence type="predicted"/>
<dbReference type="Proteomes" id="UP000749320">
    <property type="component" value="Unassembled WGS sequence"/>
</dbReference>
<reference evidence="3" key="1">
    <citation type="submission" date="2017-04" db="EMBL/GenBank/DDBJ databases">
        <title>Function of individual gut microbiota members based on whole genome sequencing of pure cultures obtained from chicken caecum.</title>
        <authorList>
            <person name="Medvecky M."/>
            <person name="Cejkova D."/>
            <person name="Polansky O."/>
            <person name="Karasova D."/>
            <person name="Kubasova T."/>
            <person name="Cizek A."/>
            <person name="Rychlik I."/>
        </authorList>
    </citation>
    <scope>NUCLEOTIDE SEQUENCE [LARGE SCALE GENOMIC DNA]</scope>
    <source>
        <strain evidence="3">An149</strain>
    </source>
</reference>
<protein>
    <submittedName>
        <fullName evidence="2">Uncharacterized protein</fullName>
    </submittedName>
</protein>
<evidence type="ECO:0000313" key="1">
    <source>
        <dbReference type="EMBL" id="HJF41056.1"/>
    </source>
</evidence>
<dbReference type="RefSeq" id="WP_087254892.1">
    <property type="nucleotide sequence ID" value="NZ_CAJFOD010000111.1"/>
</dbReference>
<reference evidence="1" key="3">
    <citation type="journal article" date="2021" name="PeerJ">
        <title>Extensive microbial diversity within the chicken gut microbiome revealed by metagenomics and culture.</title>
        <authorList>
            <person name="Gilroy R."/>
            <person name="Ravi A."/>
            <person name="Getino M."/>
            <person name="Pursley I."/>
            <person name="Horton D.L."/>
            <person name="Alikhan N.F."/>
            <person name="Baker D."/>
            <person name="Gharbi K."/>
            <person name="Hall N."/>
            <person name="Watson M."/>
            <person name="Adriaenssens E.M."/>
            <person name="Foster-Nyarko E."/>
            <person name="Jarju S."/>
            <person name="Secka A."/>
            <person name="Antonio M."/>
            <person name="Oren A."/>
            <person name="Chaudhuri R.R."/>
            <person name="La Ragione R."/>
            <person name="Hildebrand F."/>
            <person name="Pallen M.J."/>
        </authorList>
    </citation>
    <scope>NUCLEOTIDE SEQUENCE</scope>
    <source>
        <strain evidence="1">CHK193-16274</strain>
    </source>
</reference>
<gene>
    <name evidence="2" type="ORF">B5E91_02960</name>
    <name evidence="1" type="ORF">K8V91_09050</name>
</gene>
<name>A0A1Y4QLZ3_9FIRM</name>
<reference evidence="1" key="4">
    <citation type="submission" date="2021-09" db="EMBL/GenBank/DDBJ databases">
        <authorList>
            <person name="Gilroy R."/>
        </authorList>
    </citation>
    <scope>NUCLEOTIDE SEQUENCE</scope>
    <source>
        <strain evidence="1">CHK193-16274</strain>
    </source>
</reference>
<dbReference type="Proteomes" id="UP000196258">
    <property type="component" value="Unassembled WGS sequence"/>
</dbReference>
<reference evidence="2" key="2">
    <citation type="journal article" date="2018" name="BMC Genomics">
        <title>Whole genome sequencing and function prediction of 133 gut anaerobes isolated from chicken caecum in pure cultures.</title>
        <authorList>
            <person name="Medvecky M."/>
            <person name="Cejkova D."/>
            <person name="Polansky O."/>
            <person name="Karasova D."/>
            <person name="Kubasova T."/>
            <person name="Cizek A."/>
            <person name="Rychlik I."/>
        </authorList>
    </citation>
    <scope>NUCLEOTIDE SEQUENCE</scope>
    <source>
        <strain evidence="2">An149</strain>
    </source>
</reference>
<comment type="caution">
    <text evidence="2">The sequence shown here is derived from an EMBL/GenBank/DDBJ whole genome shotgun (WGS) entry which is preliminary data.</text>
</comment>
<organism evidence="2 3">
    <name type="scientific">Thomasclavelia spiroformis</name>
    <dbReference type="NCBI Taxonomy" id="29348"/>
    <lineage>
        <taxon>Bacteria</taxon>
        <taxon>Bacillati</taxon>
        <taxon>Bacillota</taxon>
        <taxon>Erysipelotrichia</taxon>
        <taxon>Erysipelotrichales</taxon>
        <taxon>Coprobacillaceae</taxon>
        <taxon>Thomasclavelia</taxon>
    </lineage>
</organism>
<evidence type="ECO:0000313" key="3">
    <source>
        <dbReference type="Proteomes" id="UP000196258"/>
    </source>
</evidence>
<dbReference type="PROSITE" id="PS51257">
    <property type="entry name" value="PROKAR_LIPOPROTEIN"/>
    <property type="match status" value="1"/>
</dbReference>